<dbReference type="GO" id="GO:0009190">
    <property type="term" value="P:cyclic nucleotide biosynthetic process"/>
    <property type="evidence" value="ECO:0007669"/>
    <property type="project" value="InterPro"/>
</dbReference>
<dbReference type="EMBL" id="SIOP01000001">
    <property type="protein sequence ID" value="TAY52896.1"/>
    <property type="molecule type" value="Genomic_DNA"/>
</dbReference>
<dbReference type="GO" id="GO:0004016">
    <property type="term" value="F:adenylate cyclase activity"/>
    <property type="evidence" value="ECO:0007669"/>
    <property type="project" value="UniProtKB-ARBA"/>
</dbReference>
<organism evidence="3 4">
    <name type="scientific">Rhizobium leguminosarum</name>
    <dbReference type="NCBI Taxonomy" id="384"/>
    <lineage>
        <taxon>Bacteria</taxon>
        <taxon>Pseudomonadati</taxon>
        <taxon>Pseudomonadota</taxon>
        <taxon>Alphaproteobacteria</taxon>
        <taxon>Hyphomicrobiales</taxon>
        <taxon>Rhizobiaceae</taxon>
        <taxon>Rhizobium/Agrobacterium group</taxon>
        <taxon>Rhizobium</taxon>
    </lineage>
</organism>
<feature type="domain" description="Guanylate cyclase" evidence="2">
    <location>
        <begin position="12"/>
        <end position="126"/>
    </location>
</feature>
<dbReference type="Proteomes" id="UP000292974">
    <property type="component" value="Unassembled WGS sequence"/>
</dbReference>
<dbReference type="SUPFAM" id="SSF55073">
    <property type="entry name" value="Nucleotide cyclase"/>
    <property type="match status" value="1"/>
</dbReference>
<dbReference type="PANTHER" id="PTHR30537:SF74">
    <property type="entry name" value="HTH-TYPE TRANSCRIPTIONAL REGULATOR TRPI"/>
    <property type="match status" value="1"/>
</dbReference>
<dbReference type="GO" id="GO:0035556">
    <property type="term" value="P:intracellular signal transduction"/>
    <property type="evidence" value="ECO:0007669"/>
    <property type="project" value="InterPro"/>
</dbReference>
<dbReference type="GO" id="GO:0043565">
    <property type="term" value="F:sequence-specific DNA binding"/>
    <property type="evidence" value="ECO:0007669"/>
    <property type="project" value="TreeGrafter"/>
</dbReference>
<evidence type="ECO:0000256" key="1">
    <source>
        <dbReference type="ARBA" id="ARBA00009437"/>
    </source>
</evidence>
<evidence type="ECO:0000313" key="3">
    <source>
        <dbReference type="EMBL" id="TAY52896.1"/>
    </source>
</evidence>
<dbReference type="InterPro" id="IPR029787">
    <property type="entry name" value="Nucleotide_cyclase"/>
</dbReference>
<comment type="caution">
    <text evidence="3">The sequence shown here is derived from an EMBL/GenBank/DDBJ whole genome shotgun (WGS) entry which is preliminary data.</text>
</comment>
<dbReference type="InterPro" id="IPR058163">
    <property type="entry name" value="LysR-type_TF_proteobact-type"/>
</dbReference>
<dbReference type="SUPFAM" id="SSF53850">
    <property type="entry name" value="Periplasmic binding protein-like II"/>
    <property type="match status" value="1"/>
</dbReference>
<dbReference type="PROSITE" id="PS50125">
    <property type="entry name" value="GUANYLATE_CYCLASE_2"/>
    <property type="match status" value="1"/>
</dbReference>
<evidence type="ECO:0000259" key="2">
    <source>
        <dbReference type="PROSITE" id="PS50125"/>
    </source>
</evidence>
<evidence type="ECO:0000313" key="4">
    <source>
        <dbReference type="Proteomes" id="UP000292974"/>
    </source>
</evidence>
<dbReference type="GO" id="GO:0006351">
    <property type="term" value="P:DNA-templated transcription"/>
    <property type="evidence" value="ECO:0007669"/>
    <property type="project" value="TreeGrafter"/>
</dbReference>
<dbReference type="GO" id="GO:0003700">
    <property type="term" value="F:DNA-binding transcription factor activity"/>
    <property type="evidence" value="ECO:0007669"/>
    <property type="project" value="TreeGrafter"/>
</dbReference>
<comment type="similarity">
    <text evidence="1">Belongs to the LysR transcriptional regulatory family.</text>
</comment>
<dbReference type="CDD" id="cd08432">
    <property type="entry name" value="PBP2_GcdR_TrpI_HvrB_AmpR_like"/>
    <property type="match status" value="1"/>
</dbReference>
<protein>
    <recommendedName>
        <fullName evidence="2">Guanylate cyclase domain-containing protein</fullName>
    </recommendedName>
</protein>
<gene>
    <name evidence="3" type="ORF">ELH90_15270</name>
</gene>
<reference evidence="3 4" key="1">
    <citation type="submission" date="2019-02" db="EMBL/GenBank/DDBJ databases">
        <title>The genomic architecture of introgression among sibling species of bacteria.</title>
        <authorList>
            <person name="Cavassim M.I.A."/>
            <person name="Moeskjaer S."/>
            <person name="Moslemi C."/>
            <person name="Fields B."/>
            <person name="Bachmann A."/>
            <person name="Vilhjalmsson B."/>
            <person name="Schierup M.H."/>
            <person name="Young J.P.W."/>
            <person name="Andersen S.U."/>
        </authorList>
    </citation>
    <scope>NUCLEOTIDE SEQUENCE [LARGE SCALE GENOMIC DNA]</scope>
    <source>
        <strain evidence="3 4">SM135B</strain>
    </source>
</reference>
<accession>A0A7M3DW54</accession>
<dbReference type="PANTHER" id="PTHR30537">
    <property type="entry name" value="HTH-TYPE TRANSCRIPTIONAL REGULATOR"/>
    <property type="match status" value="1"/>
</dbReference>
<dbReference type="InterPro" id="IPR005119">
    <property type="entry name" value="LysR_subst-bd"/>
</dbReference>
<dbReference type="AlphaFoldDB" id="A0A7M3DW54"/>
<dbReference type="Pfam" id="PF00211">
    <property type="entry name" value="Guanylate_cyc"/>
    <property type="match status" value="1"/>
</dbReference>
<dbReference type="Gene3D" id="3.40.190.10">
    <property type="entry name" value="Periplasmic binding protein-like II"/>
    <property type="match status" value="2"/>
</dbReference>
<sequence length="390" mass="42981">MRSIMVERHLTVILAADVVGYSHLMEADEERTHAAFRTCHAVIAELIARHRGRIFSGAGDSVLAEFASPVEAVRAAVNIQTDLAERSLDLPENHQMKFRIGLNLGDVIDDDGNLFGDGVNIAARLEGLAEPGGICLSHSVYEHVDRRLPLEYVDIGPQRLKNIARPIHAYRVTIQKTSENVLSISAIHTFATNWLAPRLGAFQTAHRDLGLRLEVMSRVVDFSREPFDVGIRTGNGRWPGLISHELMAEEFAPFCSPDFLAGAGEISAPSDLLRLPLLRDDEWWRAWFKAAGVADSEPKISSLAFFNTQIVVSQAALAGQGVALLTPAFFAPDIKAGRLVQLFNVIARNGSSLWLVYPEERQNSRKICVFRDWLLDEVQRSIAGALGSAS</sequence>
<name>A0A7M3DW54_RHILE</name>
<dbReference type="Gene3D" id="3.30.70.1230">
    <property type="entry name" value="Nucleotide cyclase"/>
    <property type="match status" value="1"/>
</dbReference>
<dbReference type="Pfam" id="PF03466">
    <property type="entry name" value="LysR_substrate"/>
    <property type="match status" value="1"/>
</dbReference>
<dbReference type="CDD" id="cd07302">
    <property type="entry name" value="CHD"/>
    <property type="match status" value="1"/>
</dbReference>
<dbReference type="RefSeq" id="WP_130716594.1">
    <property type="nucleotide sequence ID" value="NZ_SIOP01000001.1"/>
</dbReference>
<proteinExistence type="inferred from homology"/>
<dbReference type="InterPro" id="IPR001054">
    <property type="entry name" value="A/G_cyclase"/>
</dbReference>